<dbReference type="RefSeq" id="WP_243479277.1">
    <property type="nucleotide sequence ID" value="NZ_CP063982.1"/>
</dbReference>
<feature type="transmembrane region" description="Helical" evidence="6">
    <location>
        <begin position="212"/>
        <end position="236"/>
    </location>
</feature>
<dbReference type="Pfam" id="PF07690">
    <property type="entry name" value="MFS_1"/>
    <property type="match status" value="1"/>
</dbReference>
<protein>
    <submittedName>
        <fullName evidence="7">MFS transporter</fullName>
    </submittedName>
</protein>
<feature type="transmembrane region" description="Helical" evidence="6">
    <location>
        <begin position="300"/>
        <end position="324"/>
    </location>
</feature>
<reference evidence="7 8" key="1">
    <citation type="submission" date="2020-11" db="EMBL/GenBank/DDBJ databases">
        <title>Algicoccus daihaiensis sp.nov., isolated from Daihai Lake in Inner Mongolia.</title>
        <authorList>
            <person name="Kai J."/>
        </authorList>
    </citation>
    <scope>NUCLEOTIDE SEQUENCE [LARGE SCALE GENOMIC DNA]</scope>
    <source>
        <strain evidence="8">f23</strain>
    </source>
</reference>
<dbReference type="InterPro" id="IPR011701">
    <property type="entry name" value="MFS"/>
</dbReference>
<feature type="transmembrane region" description="Helical" evidence="6">
    <location>
        <begin position="39"/>
        <end position="61"/>
    </location>
</feature>
<organism evidence="7 8">
    <name type="scientific">Orrella daihaiensis</name>
    <dbReference type="NCBI Taxonomy" id="2782176"/>
    <lineage>
        <taxon>Bacteria</taxon>
        <taxon>Pseudomonadati</taxon>
        <taxon>Pseudomonadota</taxon>
        <taxon>Betaproteobacteria</taxon>
        <taxon>Burkholderiales</taxon>
        <taxon>Alcaligenaceae</taxon>
        <taxon>Orrella</taxon>
    </lineage>
</organism>
<feature type="transmembrane region" description="Helical" evidence="6">
    <location>
        <begin position="248"/>
        <end position="266"/>
    </location>
</feature>
<feature type="transmembrane region" description="Helical" evidence="6">
    <location>
        <begin position="273"/>
        <end position="294"/>
    </location>
</feature>
<feature type="transmembrane region" description="Helical" evidence="6">
    <location>
        <begin position="336"/>
        <end position="360"/>
    </location>
</feature>
<evidence type="ECO:0000313" key="7">
    <source>
        <dbReference type="EMBL" id="UOD50865.1"/>
    </source>
</evidence>
<dbReference type="InterPro" id="IPR036259">
    <property type="entry name" value="MFS_trans_sf"/>
</dbReference>
<keyword evidence="4 6" id="KW-1133">Transmembrane helix</keyword>
<feature type="transmembrane region" description="Helical" evidence="6">
    <location>
        <begin position="68"/>
        <end position="86"/>
    </location>
</feature>
<dbReference type="Gene3D" id="1.20.1250.20">
    <property type="entry name" value="MFS general substrate transporter like domains"/>
    <property type="match status" value="1"/>
</dbReference>
<feature type="transmembrane region" description="Helical" evidence="6">
    <location>
        <begin position="366"/>
        <end position="388"/>
    </location>
</feature>
<dbReference type="InterPro" id="IPR052983">
    <property type="entry name" value="MFS_Riboflavin_Transporter"/>
</dbReference>
<comment type="subcellular location">
    <subcellularLocation>
        <location evidence="1">Membrane</location>
        <topology evidence="1">Multi-pass membrane protein</topology>
    </subcellularLocation>
</comment>
<dbReference type="PANTHER" id="PTHR43385:SF1">
    <property type="entry name" value="RIBOFLAVIN TRANSPORTER RIBJ"/>
    <property type="match status" value="1"/>
</dbReference>
<gene>
    <name evidence="7" type="ORF">DHf2319_02785</name>
</gene>
<feature type="transmembrane region" description="Helical" evidence="6">
    <location>
        <begin position="159"/>
        <end position="178"/>
    </location>
</feature>
<evidence type="ECO:0000313" key="8">
    <source>
        <dbReference type="Proteomes" id="UP000831607"/>
    </source>
</evidence>
<keyword evidence="3 6" id="KW-0812">Transmembrane</keyword>
<dbReference type="Proteomes" id="UP000831607">
    <property type="component" value="Chromosome"/>
</dbReference>
<accession>A0ABY4AKP3</accession>
<feature type="transmembrane region" description="Helical" evidence="6">
    <location>
        <begin position="92"/>
        <end position="116"/>
    </location>
</feature>
<keyword evidence="5 6" id="KW-0472">Membrane</keyword>
<sequence length="392" mass="42583">MLAPLLGLGQICAWGSLYYSFPLIVLRMEAELGWSKSELYAGATIGLAMTALLSYPVGVGIDRGHGKWIMAGASFAAMIVMAWWSITDSLLAFYFICALSGAIQAAVLYEPAFAVFARHVGARNARAGITHITLWGGFASTVFIPVTELLINAVDWRNTLLWLGAVNFIYGLLYLWLIRPQTDLDHAHTGEQKLADISRDRQIVRENLGSSLFWLILGSLTIYAGMFSAFTFHMYPLLQEDGLSERDVVLAIAIIGPAQVLGRYLVTIYAPGVPLRWLGSVMVAVFPVAFALLIQANPGFWLVAVVFAAYGMANGIFTIVRSFVVPEMLSPHAYGALNGIITIAATAARAAAPLAAAWLWTVNQSYGLVMWAIVGASLLLAAGFWTAAWRTR</sequence>
<dbReference type="SUPFAM" id="SSF103473">
    <property type="entry name" value="MFS general substrate transporter"/>
    <property type="match status" value="1"/>
</dbReference>
<proteinExistence type="predicted"/>
<evidence type="ECO:0000256" key="5">
    <source>
        <dbReference type="ARBA" id="ARBA00023136"/>
    </source>
</evidence>
<feature type="transmembrane region" description="Helical" evidence="6">
    <location>
        <begin position="128"/>
        <end position="147"/>
    </location>
</feature>
<evidence type="ECO:0000256" key="6">
    <source>
        <dbReference type="SAM" id="Phobius"/>
    </source>
</evidence>
<evidence type="ECO:0000256" key="4">
    <source>
        <dbReference type="ARBA" id="ARBA00022989"/>
    </source>
</evidence>
<evidence type="ECO:0000256" key="1">
    <source>
        <dbReference type="ARBA" id="ARBA00004141"/>
    </source>
</evidence>
<name>A0ABY4AKP3_9BURK</name>
<keyword evidence="8" id="KW-1185">Reference proteome</keyword>
<keyword evidence="2" id="KW-0813">Transport</keyword>
<evidence type="ECO:0000256" key="2">
    <source>
        <dbReference type="ARBA" id="ARBA00022448"/>
    </source>
</evidence>
<dbReference type="EMBL" id="CP063982">
    <property type="protein sequence ID" value="UOD50865.1"/>
    <property type="molecule type" value="Genomic_DNA"/>
</dbReference>
<dbReference type="PANTHER" id="PTHR43385">
    <property type="entry name" value="RIBOFLAVIN TRANSPORTER RIBJ"/>
    <property type="match status" value="1"/>
</dbReference>
<evidence type="ECO:0000256" key="3">
    <source>
        <dbReference type="ARBA" id="ARBA00022692"/>
    </source>
</evidence>